<comment type="subcellular location">
    <subcellularLocation>
        <location evidence="1 8">Cell outer membrane</location>
        <topology evidence="1 8">Multi-pass membrane protein</topology>
    </subcellularLocation>
</comment>
<dbReference type="InterPro" id="IPR039426">
    <property type="entry name" value="TonB-dep_rcpt-like"/>
</dbReference>
<dbReference type="SUPFAM" id="SSF56935">
    <property type="entry name" value="Porins"/>
    <property type="match status" value="1"/>
</dbReference>
<dbReference type="Gene3D" id="2.170.130.10">
    <property type="entry name" value="TonB-dependent receptor, plug domain"/>
    <property type="match status" value="1"/>
</dbReference>
<dbReference type="EMBL" id="BMLV01000001">
    <property type="protein sequence ID" value="GGP02514.1"/>
    <property type="molecule type" value="Genomic_DNA"/>
</dbReference>
<dbReference type="InterPro" id="IPR000531">
    <property type="entry name" value="Beta-barrel_TonB"/>
</dbReference>
<accession>A0ABQ2NG61</accession>
<proteinExistence type="inferred from homology"/>
<gene>
    <name evidence="12" type="ORF">GCM10010992_07200</name>
</gene>
<sequence>MRKNVLKVSVASLFFIGVGVYGQKKDTIAAEKKIDEVIVVGYGKSTKAKLTDNVAKISSESIKEIPNANFQNTIVGKAAGVRVTQTNGKLESGFNINVRGAASISAGTDPLYVIDGIPMINRNESTNGAAVNPLISLSATEIESIEILKDASSAAIYGSRGSNGVVLITTKTGKKGKPRLSLNLSQGFSAPTNKVEWLNAKEYVELFLEAGRNVGDEPFVIGRLDRYSNNTDWRNGEINTDWHDYIFRTGSVRDADFTVSGGDEKYNYMFTASNNDTEGIIRKNDMDRNTARLNVSAQVTNKLKLGLNLGFSRTSIERVSNDNQFTTPMQAVALAPISPAFVNGEPFAGTTYVNFLLADKYGTYKTNIKRVTGKVFGEYKIIKDLAFNSDFGYDYYSQKEKEYQGRKYPFMSTDGYAFNSNVDSENIIFSNYLTYNLNLGSHHVTTVAGMEYNKNTREYTSVTGIRFPSDDFQNIDSAGEVNAGSGNVTEYAFYSLFGRINYDFEGKYLLKASIRRDGSSRFGVNNRYGIFPAFSAGWVISKENFLSTSNTISLLKLRASWGETGNAEIGNFASRDLWGVNNYKQIPGFISSQPGNDDLTWEKSSQFDLGLDFGLFKNRISGEIDYYNKKTNGLLFYQNVPYTTGYSNIYRNIGDLSNKGFEFILNTRNVVKENFSWDTSFNIANNDNKVVSLPNGNQDIVNGFVIRRVGERLDSFYLVEYAGVDPANGDALFYKNTLLADGSRDRSTTNDYSEASRVIAGNSAPTWIGGITNNIEYRNFDFSFTFQGEFGASIYNAAGRFQSTSGDWFDNQTKDQMNRWQNPGDITMVPQARLDGANGTQESTRYLEKSDFVRLRNISLGYTFNKGLMESIGVSKLRIYVSAINALTFTNYKNGYDPESRSDTSRGGGGSTFYSAPPAKTVTFGVNVNF</sequence>
<evidence type="ECO:0000256" key="5">
    <source>
        <dbReference type="ARBA" id="ARBA00023077"/>
    </source>
</evidence>
<dbReference type="Gene3D" id="2.40.170.20">
    <property type="entry name" value="TonB-dependent receptor, beta-barrel domain"/>
    <property type="match status" value="1"/>
</dbReference>
<keyword evidence="2 8" id="KW-0813">Transport</keyword>
<keyword evidence="5 9" id="KW-0798">TonB box</keyword>
<evidence type="ECO:0000256" key="8">
    <source>
        <dbReference type="PROSITE-ProRule" id="PRU01360"/>
    </source>
</evidence>
<keyword evidence="13" id="KW-1185">Reference proteome</keyword>
<organism evidence="12 13">
    <name type="scientific">Cloacibacterium rupense</name>
    <dbReference type="NCBI Taxonomy" id="517423"/>
    <lineage>
        <taxon>Bacteria</taxon>
        <taxon>Pseudomonadati</taxon>
        <taxon>Bacteroidota</taxon>
        <taxon>Flavobacteriia</taxon>
        <taxon>Flavobacteriales</taxon>
        <taxon>Weeksellaceae</taxon>
    </lineage>
</organism>
<comment type="similarity">
    <text evidence="8 9">Belongs to the TonB-dependent receptor family.</text>
</comment>
<keyword evidence="7 8" id="KW-0998">Cell outer membrane</keyword>
<dbReference type="InterPro" id="IPR012910">
    <property type="entry name" value="Plug_dom"/>
</dbReference>
<evidence type="ECO:0000256" key="3">
    <source>
        <dbReference type="ARBA" id="ARBA00022452"/>
    </source>
</evidence>
<dbReference type="RefSeq" id="WP_188616709.1">
    <property type="nucleotide sequence ID" value="NZ_BMLV01000001.1"/>
</dbReference>
<protein>
    <submittedName>
        <fullName evidence="12">SusC/RagA family TonB-linked outer membrane protein</fullName>
    </submittedName>
</protein>
<keyword evidence="4 8" id="KW-0812">Transmembrane</keyword>
<evidence type="ECO:0000256" key="9">
    <source>
        <dbReference type="RuleBase" id="RU003357"/>
    </source>
</evidence>
<dbReference type="Pfam" id="PF07715">
    <property type="entry name" value="Plug"/>
    <property type="match status" value="1"/>
</dbReference>
<evidence type="ECO:0000256" key="6">
    <source>
        <dbReference type="ARBA" id="ARBA00023136"/>
    </source>
</evidence>
<evidence type="ECO:0000256" key="2">
    <source>
        <dbReference type="ARBA" id="ARBA00022448"/>
    </source>
</evidence>
<dbReference type="Proteomes" id="UP000620064">
    <property type="component" value="Unassembled WGS sequence"/>
</dbReference>
<name>A0ABQ2NG61_9FLAO</name>
<dbReference type="InterPro" id="IPR023996">
    <property type="entry name" value="TonB-dep_OMP_SusC/RagA"/>
</dbReference>
<evidence type="ECO:0000256" key="1">
    <source>
        <dbReference type="ARBA" id="ARBA00004571"/>
    </source>
</evidence>
<feature type="domain" description="TonB-dependent receptor-like beta-barrel" evidence="10">
    <location>
        <begin position="358"/>
        <end position="881"/>
    </location>
</feature>
<evidence type="ECO:0000313" key="12">
    <source>
        <dbReference type="EMBL" id="GGP02514.1"/>
    </source>
</evidence>
<evidence type="ECO:0000259" key="11">
    <source>
        <dbReference type="Pfam" id="PF07715"/>
    </source>
</evidence>
<dbReference type="InterPro" id="IPR023997">
    <property type="entry name" value="TonB-dep_OMP_SusC/RagA_CS"/>
</dbReference>
<reference evidence="13" key="1">
    <citation type="journal article" date="2019" name="Int. J. Syst. Evol. Microbiol.">
        <title>The Global Catalogue of Microorganisms (GCM) 10K type strain sequencing project: providing services to taxonomists for standard genome sequencing and annotation.</title>
        <authorList>
            <consortium name="The Broad Institute Genomics Platform"/>
            <consortium name="The Broad Institute Genome Sequencing Center for Infectious Disease"/>
            <person name="Wu L."/>
            <person name="Ma J."/>
        </authorList>
    </citation>
    <scope>NUCLEOTIDE SEQUENCE [LARGE SCALE GENOMIC DNA]</scope>
    <source>
        <strain evidence="13">CGMCC 1.7656</strain>
    </source>
</reference>
<dbReference type="Pfam" id="PF00593">
    <property type="entry name" value="TonB_dep_Rec_b-barrel"/>
    <property type="match status" value="1"/>
</dbReference>
<keyword evidence="3 8" id="KW-1134">Transmembrane beta strand</keyword>
<dbReference type="PROSITE" id="PS52016">
    <property type="entry name" value="TONB_DEPENDENT_REC_3"/>
    <property type="match status" value="1"/>
</dbReference>
<dbReference type="InterPro" id="IPR037066">
    <property type="entry name" value="Plug_dom_sf"/>
</dbReference>
<dbReference type="NCBIfam" id="TIGR04056">
    <property type="entry name" value="OMP_RagA_SusC"/>
    <property type="match status" value="1"/>
</dbReference>
<feature type="domain" description="TonB-dependent receptor plug" evidence="11">
    <location>
        <begin position="48"/>
        <end position="165"/>
    </location>
</feature>
<evidence type="ECO:0000259" key="10">
    <source>
        <dbReference type="Pfam" id="PF00593"/>
    </source>
</evidence>
<dbReference type="InterPro" id="IPR036942">
    <property type="entry name" value="Beta-barrel_TonB_sf"/>
</dbReference>
<keyword evidence="6 8" id="KW-0472">Membrane</keyword>
<evidence type="ECO:0000256" key="7">
    <source>
        <dbReference type="ARBA" id="ARBA00023237"/>
    </source>
</evidence>
<evidence type="ECO:0000313" key="13">
    <source>
        <dbReference type="Proteomes" id="UP000620064"/>
    </source>
</evidence>
<evidence type="ECO:0000256" key="4">
    <source>
        <dbReference type="ARBA" id="ARBA00022692"/>
    </source>
</evidence>
<dbReference type="NCBIfam" id="TIGR04057">
    <property type="entry name" value="SusC_RagA_signa"/>
    <property type="match status" value="1"/>
</dbReference>
<comment type="caution">
    <text evidence="12">The sequence shown here is derived from an EMBL/GenBank/DDBJ whole genome shotgun (WGS) entry which is preliminary data.</text>
</comment>